<organism evidence="1">
    <name type="scientific">Gasterosteus aculeatus</name>
    <name type="common">Three-spined stickleback</name>
    <dbReference type="NCBI Taxonomy" id="69293"/>
    <lineage>
        <taxon>Eukaryota</taxon>
        <taxon>Metazoa</taxon>
        <taxon>Chordata</taxon>
        <taxon>Craniata</taxon>
        <taxon>Vertebrata</taxon>
        <taxon>Euteleostomi</taxon>
        <taxon>Actinopterygii</taxon>
        <taxon>Neopterygii</taxon>
        <taxon>Teleostei</taxon>
        <taxon>Neoteleostei</taxon>
        <taxon>Acanthomorphata</taxon>
        <taxon>Eupercaria</taxon>
        <taxon>Perciformes</taxon>
        <taxon>Cottioidei</taxon>
        <taxon>Gasterosteales</taxon>
        <taxon>Gasterosteidae</taxon>
        <taxon>Gasterosteus</taxon>
    </lineage>
</organism>
<dbReference type="Bgee" id="ENSGACG00000006041">
    <property type="expression patterns" value="Expressed in liver and 4 other cell types or tissues"/>
</dbReference>
<reference evidence="1" key="1">
    <citation type="submission" date="2006-01" db="EMBL/GenBank/DDBJ databases">
        <authorList>
            <person name="Lindblad-Toh K."/>
            <person name="Mauceli E."/>
            <person name="Grabherr M."/>
            <person name="Chang J.L."/>
            <person name="Lander E.S."/>
        </authorList>
    </citation>
    <scope>NUCLEOTIDE SEQUENCE [LARGE SCALE GENOMIC DNA]</scope>
</reference>
<name>G3NRM2_GASAC</name>
<dbReference type="AlphaFoldDB" id="G3NRM2"/>
<dbReference type="Ensembl" id="ENSGACT00000008008.1">
    <property type="protein sequence ID" value="ENSGACP00000007989.1"/>
    <property type="gene ID" value="ENSGACG00000006041.1"/>
</dbReference>
<evidence type="ECO:0000313" key="1">
    <source>
        <dbReference type="Ensembl" id="ENSGACP00000007989.1"/>
    </source>
</evidence>
<proteinExistence type="predicted"/>
<reference evidence="1" key="2">
    <citation type="submission" date="2024-04" db="UniProtKB">
        <authorList>
            <consortium name="Ensembl"/>
        </authorList>
    </citation>
    <scope>IDENTIFICATION</scope>
</reference>
<sequence length="148" mass="15836">MCPNFSLRIKFSSVFGPFSPYGAVLCEMSPPPLAPVLVPAVPDERHEVPGALRHCCDGGMILRCQLQVGAAATQAVSDVLSRPRDAQPAADDDPAHCGAIQHVTRRHAGHRAVVSPGSRLQGDKEVLKEAPAAPRVDHVLVLREGRRV</sequence>
<protein>
    <submittedName>
        <fullName evidence="1">Uncharacterized protein</fullName>
    </submittedName>
</protein>
<dbReference type="InParanoid" id="G3NRM2"/>
<accession>G3NRM2</accession>